<protein>
    <recommendedName>
        <fullName evidence="4">Helicase ATP-binding domain-containing protein</fullName>
    </recommendedName>
</protein>
<reference evidence="2" key="1">
    <citation type="journal article" date="2020" name="Stud. Mycol.">
        <title>101 Dothideomycetes genomes: a test case for predicting lifestyles and emergence of pathogens.</title>
        <authorList>
            <person name="Haridas S."/>
            <person name="Albert R."/>
            <person name="Binder M."/>
            <person name="Bloem J."/>
            <person name="Labutti K."/>
            <person name="Salamov A."/>
            <person name="Andreopoulos B."/>
            <person name="Baker S."/>
            <person name="Barry K."/>
            <person name="Bills G."/>
            <person name="Bluhm B."/>
            <person name="Cannon C."/>
            <person name="Castanera R."/>
            <person name="Culley D."/>
            <person name="Daum C."/>
            <person name="Ezra D."/>
            <person name="Gonzalez J."/>
            <person name="Henrissat B."/>
            <person name="Kuo A."/>
            <person name="Liang C."/>
            <person name="Lipzen A."/>
            <person name="Lutzoni F."/>
            <person name="Magnuson J."/>
            <person name="Mondo S."/>
            <person name="Nolan M."/>
            <person name="Ohm R."/>
            <person name="Pangilinan J."/>
            <person name="Park H.-J."/>
            <person name="Ramirez L."/>
            <person name="Alfaro M."/>
            <person name="Sun H."/>
            <person name="Tritt A."/>
            <person name="Yoshinaga Y."/>
            <person name="Zwiers L.-H."/>
            <person name="Turgeon B."/>
            <person name="Goodwin S."/>
            <person name="Spatafora J."/>
            <person name="Crous P."/>
            <person name="Grigoriev I."/>
        </authorList>
    </citation>
    <scope>NUCLEOTIDE SEQUENCE</scope>
    <source>
        <strain evidence="2">CBS 130266</strain>
    </source>
</reference>
<dbReference type="PANTHER" id="PTHR13710:SF154">
    <property type="entry name" value="RECQ HELICASE, PUTATIVE (AFU_ORTHOLOGUE AFUA_6G14720)-RELATED"/>
    <property type="match status" value="1"/>
</dbReference>
<evidence type="ECO:0008006" key="4">
    <source>
        <dbReference type="Google" id="ProtNLM"/>
    </source>
</evidence>
<accession>A0A9P4NDN2</accession>
<evidence type="ECO:0000256" key="1">
    <source>
        <dbReference type="ARBA" id="ARBA00005446"/>
    </source>
</evidence>
<dbReference type="SUPFAM" id="SSF52540">
    <property type="entry name" value="P-loop containing nucleoside triphosphate hydrolases"/>
    <property type="match status" value="1"/>
</dbReference>
<dbReference type="InterPro" id="IPR027417">
    <property type="entry name" value="P-loop_NTPase"/>
</dbReference>
<name>A0A9P4NDN2_9PEZI</name>
<dbReference type="EMBL" id="MU007184">
    <property type="protein sequence ID" value="KAF2415753.1"/>
    <property type="molecule type" value="Genomic_DNA"/>
</dbReference>
<gene>
    <name evidence="2" type="ORF">EJ08DRAFT_666826</name>
</gene>
<comment type="caution">
    <text evidence="2">The sequence shown here is derived from an EMBL/GenBank/DDBJ whole genome shotgun (WGS) entry which is preliminary data.</text>
</comment>
<dbReference type="GO" id="GO:0005694">
    <property type="term" value="C:chromosome"/>
    <property type="evidence" value="ECO:0007669"/>
    <property type="project" value="TreeGrafter"/>
</dbReference>
<dbReference type="GO" id="GO:0000724">
    <property type="term" value="P:double-strand break repair via homologous recombination"/>
    <property type="evidence" value="ECO:0007669"/>
    <property type="project" value="TreeGrafter"/>
</dbReference>
<dbReference type="GO" id="GO:0043138">
    <property type="term" value="F:3'-5' DNA helicase activity"/>
    <property type="evidence" value="ECO:0007669"/>
    <property type="project" value="TreeGrafter"/>
</dbReference>
<dbReference type="OrthoDB" id="3925403at2759"/>
<dbReference type="Gene3D" id="3.40.50.300">
    <property type="entry name" value="P-loop containing nucleotide triphosphate hydrolases"/>
    <property type="match status" value="1"/>
</dbReference>
<organism evidence="2 3">
    <name type="scientific">Tothia fuscella</name>
    <dbReference type="NCBI Taxonomy" id="1048955"/>
    <lineage>
        <taxon>Eukaryota</taxon>
        <taxon>Fungi</taxon>
        <taxon>Dikarya</taxon>
        <taxon>Ascomycota</taxon>
        <taxon>Pezizomycotina</taxon>
        <taxon>Dothideomycetes</taxon>
        <taxon>Pleosporomycetidae</taxon>
        <taxon>Venturiales</taxon>
        <taxon>Cylindrosympodiaceae</taxon>
        <taxon>Tothia</taxon>
    </lineage>
</organism>
<dbReference type="AlphaFoldDB" id="A0A9P4NDN2"/>
<comment type="similarity">
    <text evidence="1">Belongs to the helicase family. RecQ subfamily.</text>
</comment>
<dbReference type="GO" id="GO:0009378">
    <property type="term" value="F:four-way junction helicase activity"/>
    <property type="evidence" value="ECO:0007669"/>
    <property type="project" value="TreeGrafter"/>
</dbReference>
<dbReference type="Proteomes" id="UP000800235">
    <property type="component" value="Unassembled WGS sequence"/>
</dbReference>
<evidence type="ECO:0000313" key="2">
    <source>
        <dbReference type="EMBL" id="KAF2415753.1"/>
    </source>
</evidence>
<evidence type="ECO:0000313" key="3">
    <source>
        <dbReference type="Proteomes" id="UP000800235"/>
    </source>
</evidence>
<keyword evidence="3" id="KW-1185">Reference proteome</keyword>
<proteinExistence type="inferred from homology"/>
<sequence length="209" mass="23028">MLPARLPGSGTTILLVPLQALKQDTDPAAPPGSGCPLVVVSLEQAIGAAFLAYADRLDSAGGLNRVVVDECHLICTAESYRRKMHEVKRLRVLRCQFVFLTATLPAYLVPYFYEALLLERPLLIRSHTVRLDLEYHVVQKYPAPDLTRAAVSNIQQVLGQSWFRAGGRARAIVYTRTRALADKVAEELGCSIYYSDSGTAEGKTAVLRR</sequence>
<dbReference type="PANTHER" id="PTHR13710">
    <property type="entry name" value="DNA HELICASE RECQ FAMILY MEMBER"/>
    <property type="match status" value="1"/>
</dbReference>
<dbReference type="GO" id="GO:0005737">
    <property type="term" value="C:cytoplasm"/>
    <property type="evidence" value="ECO:0007669"/>
    <property type="project" value="TreeGrafter"/>
</dbReference>